<dbReference type="eggNOG" id="COG0755">
    <property type="taxonomic scope" value="Bacteria"/>
</dbReference>
<dbReference type="NCBIfam" id="TIGR03144">
    <property type="entry name" value="cytochr_II_ccsB"/>
    <property type="match status" value="1"/>
</dbReference>
<dbReference type="EMBL" id="CP097562">
    <property type="protein sequence ID" value="USF23552.1"/>
    <property type="molecule type" value="Genomic_DNA"/>
</dbReference>
<organism evidence="6 7">
    <name type="scientific">Mucispirillum schaedleri ASF457</name>
    <dbReference type="NCBI Taxonomy" id="1379858"/>
    <lineage>
        <taxon>Bacteria</taxon>
        <taxon>Pseudomonadati</taxon>
        <taxon>Deferribacterota</taxon>
        <taxon>Deferribacteres</taxon>
        <taxon>Deferribacterales</taxon>
        <taxon>Mucispirillaceae</taxon>
        <taxon>Mucispirillum</taxon>
    </lineage>
</organism>
<dbReference type="PANTHER" id="PTHR30071:SF1">
    <property type="entry name" value="CYTOCHROME B_B6 PROTEIN-RELATED"/>
    <property type="match status" value="1"/>
</dbReference>
<reference evidence="6" key="2">
    <citation type="submission" date="2022-05" db="EMBL/GenBank/DDBJ databases">
        <authorList>
            <person name="Proctor A.L."/>
            <person name="Phillips G.J."/>
            <person name="Wannemuehler M.J."/>
        </authorList>
    </citation>
    <scope>NUCLEOTIDE SEQUENCE</scope>
    <source>
        <strain evidence="6">ASF457</strain>
    </source>
</reference>
<evidence type="ECO:0000256" key="3">
    <source>
        <dbReference type="ARBA" id="ARBA00022748"/>
    </source>
</evidence>
<evidence type="ECO:0000256" key="2">
    <source>
        <dbReference type="ARBA" id="ARBA00022692"/>
    </source>
</evidence>
<keyword evidence="3" id="KW-0201">Cytochrome c-type biogenesis</keyword>
<reference evidence="6" key="3">
    <citation type="submission" date="2022-06" db="EMBL/GenBank/DDBJ databases">
        <title>Resources to Facilitate Use of the Altered Schaedler Flora (ASF) Mouse Model to Study Microbiome Function.</title>
        <authorList>
            <person name="Proctor A."/>
            <person name="Parvinroo S."/>
            <person name="Richie T."/>
            <person name="Jia X."/>
            <person name="Lee S.T.M."/>
            <person name="Karp P.D."/>
            <person name="Paley S."/>
            <person name="Kostic A.D."/>
            <person name="Pierre J.F."/>
            <person name="Wannemuehler M.J."/>
            <person name="Phillips G.J."/>
        </authorList>
    </citation>
    <scope>NUCLEOTIDE SEQUENCE</scope>
    <source>
        <strain evidence="6">ASF457</strain>
    </source>
</reference>
<dbReference type="RefSeq" id="WP_023274926.1">
    <property type="nucleotide sequence ID" value="NZ_CP097562.1"/>
</dbReference>
<keyword evidence="2" id="KW-0812">Transmembrane</keyword>
<evidence type="ECO:0000256" key="1">
    <source>
        <dbReference type="ARBA" id="ARBA00004141"/>
    </source>
</evidence>
<accession>V2Q471</accession>
<dbReference type="KEGG" id="msch:N508_000616"/>
<dbReference type="InterPro" id="IPR017562">
    <property type="entry name" value="Cyt_c_biogenesis_CcsA"/>
</dbReference>
<dbReference type="GO" id="GO:0017004">
    <property type="term" value="P:cytochrome complex assembly"/>
    <property type="evidence" value="ECO:0007669"/>
    <property type="project" value="UniProtKB-KW"/>
</dbReference>
<name>V2Q471_9BACT</name>
<keyword evidence="7" id="KW-1185">Reference proteome</keyword>
<proteinExistence type="predicted"/>
<evidence type="ECO:0000313" key="6">
    <source>
        <dbReference type="EMBL" id="USF23552.1"/>
    </source>
</evidence>
<reference evidence="6" key="1">
    <citation type="journal article" date="2014" name="Genome Announc.">
        <title>Draft genome sequences of the altered schaedler flora, a defined bacterial community from gnotobiotic mice.</title>
        <authorList>
            <person name="Wannemuehler M.J."/>
            <person name="Overstreet A.M."/>
            <person name="Ward D.V."/>
            <person name="Phillips G.J."/>
        </authorList>
    </citation>
    <scope>NUCLEOTIDE SEQUENCE</scope>
    <source>
        <strain evidence="6">ASF457</strain>
    </source>
</reference>
<comment type="subcellular location">
    <subcellularLocation>
        <location evidence="1">Membrane</location>
        <topology evidence="1">Multi-pass membrane protein</topology>
    </subcellularLocation>
</comment>
<sequence>MENTASILTVMTDKMVGIAGILYILAMVLYTFYLIFKNKNTGIAATAAGVIGTFIHIVSFFMRWAEFYEFAGGGILRAVPITNLYESLMFFALLLAVFYVILEFKTKNKSLGAFAFALCGATVLFINAIGASSNLNPLVPALQSNWLLAHVSLSFTAYVCFAVSAIAALLYLIKVSKMRKSYYYIIWTLVLGLSSASIIFLILIKVFGTNSFINILYVLFMIIFSVLFFIYGLSIKNLFKNIDFDLDMLERIIYKFITAGFAIFTIGGLVFGAVWAETSWGRYWSWDPKETWAFVTWVIYGIYLHGRYSLRWSKEMAASIALIGFLVTIFTYLGVNLLFSGLHSYGSL</sequence>
<dbReference type="InterPro" id="IPR045062">
    <property type="entry name" value="Cyt_c_biogenesis_CcsA/CcmC"/>
</dbReference>
<evidence type="ECO:0000256" key="5">
    <source>
        <dbReference type="ARBA" id="ARBA00023136"/>
    </source>
</evidence>
<keyword evidence="5" id="KW-0472">Membrane</keyword>
<dbReference type="Pfam" id="PF01578">
    <property type="entry name" value="Cytochrom_C_asm"/>
    <property type="match status" value="1"/>
</dbReference>
<dbReference type="GO" id="GO:0020037">
    <property type="term" value="F:heme binding"/>
    <property type="evidence" value="ECO:0007669"/>
    <property type="project" value="InterPro"/>
</dbReference>
<evidence type="ECO:0000256" key="4">
    <source>
        <dbReference type="ARBA" id="ARBA00022989"/>
    </source>
</evidence>
<dbReference type="InterPro" id="IPR002541">
    <property type="entry name" value="Cyt_c_assembly"/>
</dbReference>
<dbReference type="OrthoDB" id="9814290at2"/>
<evidence type="ECO:0000313" key="7">
    <source>
        <dbReference type="Proteomes" id="UP000017429"/>
    </source>
</evidence>
<protein>
    <submittedName>
        <fullName evidence="6">Cytochrome c biogenesis protein CcsA</fullName>
    </submittedName>
</protein>
<dbReference type="AlphaFoldDB" id="V2Q471"/>
<dbReference type="Proteomes" id="UP000017429">
    <property type="component" value="Chromosome"/>
</dbReference>
<keyword evidence="4" id="KW-1133">Transmembrane helix</keyword>
<dbReference type="GO" id="GO:0005886">
    <property type="term" value="C:plasma membrane"/>
    <property type="evidence" value="ECO:0007669"/>
    <property type="project" value="TreeGrafter"/>
</dbReference>
<dbReference type="PANTHER" id="PTHR30071">
    <property type="entry name" value="HEME EXPORTER PROTEIN C"/>
    <property type="match status" value="1"/>
</dbReference>
<gene>
    <name evidence="6" type="primary">ccsA_1</name>
    <name evidence="6" type="ORF">N508_000616</name>
</gene>